<name>A0A8H4QMM0_9AGAR</name>
<reference evidence="5 6" key="1">
    <citation type="submission" date="2019-12" db="EMBL/GenBank/DDBJ databases">
        <authorList>
            <person name="Floudas D."/>
            <person name="Bentzer J."/>
            <person name="Ahren D."/>
            <person name="Johansson T."/>
            <person name="Persson P."/>
            <person name="Tunlid A."/>
        </authorList>
    </citation>
    <scope>NUCLEOTIDE SEQUENCE [LARGE SCALE GENOMIC DNA]</scope>
    <source>
        <strain evidence="5 6">CBS 102.39</strain>
    </source>
</reference>
<feature type="region of interest" description="Disordered" evidence="3">
    <location>
        <begin position="231"/>
        <end position="250"/>
    </location>
</feature>
<comment type="caution">
    <text evidence="5">The sequence shown here is derived from an EMBL/GenBank/DDBJ whole genome shotgun (WGS) entry which is preliminary data.</text>
</comment>
<dbReference type="EMBL" id="JAACJL010000045">
    <property type="protein sequence ID" value="KAF4613864.1"/>
    <property type="molecule type" value="Genomic_DNA"/>
</dbReference>
<dbReference type="InterPro" id="IPR055127">
    <property type="entry name" value="YEATS2_3HBD"/>
</dbReference>
<feature type="compositionally biased region" description="Low complexity" evidence="3">
    <location>
        <begin position="921"/>
        <end position="936"/>
    </location>
</feature>
<sequence>MSSSKRRKLDNEEQFGNISQALLSEISSEIDVEIAMKQQIVDTFESRIAWAMMLKESLLKNGNGSASHATFKNVALDALSAAEESSDHILCRDPGAPPLMNPEKVPRAPPRKVQTFGYKAKPSFLFLRSNPLVNPEGNSQYHLYLLKCPGCARTTFTSLQGLLNHARLTHGLEWGTHDECIRACAVVDNDLDVDAGIEVAVGPAGILPGLRTIFQNAVAGANLMETVNQLESDAPATPREHSKKSSGGNHLIQTLGLHEDSPALAPFLGKEAIRREIRMFDEECDIDLAATGNTQSKLHWKMPFAPRNFLETTTTAPDTRRDEDNEELTGPMDVDSEYKVEQPLPAAGQQVVSNESRFHFIARIIITDRSLWVPLEQRPTGEPEYTHKWMVSVEAPSYAHNITTVLNSVEVVSSDPNVPIHSPPAKSSPPFAVVGYAKQPFLARVELSFTGTSQGLPEQKVSFMHWVDLDPLGTREVAMGQEQVLDVELDKHTLLKPLQVGYPPIHLKSLWKQVAAPKATVQQIAQESDRLDGILGIPERNTIKLQQIIKQYPMFVNNSTKSTRFQGSDPPYRPVPSAAQFKTLTMGRRKAIEWSRAMAIRDAHLEDVRNSQEGFVELSVPDVYYWMVEKGHFHRENKAEKPVSVKRENIEVKDEDTEQTTDFVQEPSLQQRWCPICGLNSTIHATTKFVKGEDLGEDEKPKLSTTSIYPKISILAPEDVCHVVPRVLQIAKLPRINVRQLLMNKDPPPRPTQVLRNSTAAILQEQSLVSIVDPSMILWIRRLTADLGLSRFERQLKAADNQVSSPTFPMSQFEDVAAVEKQLSPFAMLALFTKQFATRLVRDGLEVAHRDNVITSGLISSATPIRGTRKRKEKATSPLRLLTPTHILSGMLARGRGRTSAQDNLDVVILSSLSKLGIGIESESSEPTSSSRQGESIGVKVEQ</sequence>
<dbReference type="Pfam" id="PF22951">
    <property type="entry name" value="3HBD"/>
    <property type="match status" value="1"/>
</dbReference>
<gene>
    <name evidence="5" type="ORF">D9613_007617</name>
</gene>
<feature type="region of interest" description="Disordered" evidence="3">
    <location>
        <begin position="921"/>
        <end position="943"/>
    </location>
</feature>
<dbReference type="PROSITE" id="PS51037">
    <property type="entry name" value="YEATS"/>
    <property type="match status" value="1"/>
</dbReference>
<keyword evidence="6" id="KW-1185">Reference proteome</keyword>
<dbReference type="InterPro" id="IPR038704">
    <property type="entry name" value="YEAST_sf"/>
</dbReference>
<accession>A0A8H4QMM0</accession>
<evidence type="ECO:0000313" key="5">
    <source>
        <dbReference type="EMBL" id="KAF4613864.1"/>
    </source>
</evidence>
<evidence type="ECO:0000256" key="2">
    <source>
        <dbReference type="PROSITE-ProRule" id="PRU00376"/>
    </source>
</evidence>
<keyword evidence="1 2" id="KW-0539">Nucleus</keyword>
<evidence type="ECO:0000256" key="3">
    <source>
        <dbReference type="SAM" id="MobiDB-lite"/>
    </source>
</evidence>
<dbReference type="AlphaFoldDB" id="A0A8H4QMM0"/>
<feature type="domain" description="YEATS" evidence="4">
    <location>
        <begin position="354"/>
        <end position="501"/>
    </location>
</feature>
<evidence type="ECO:0000313" key="6">
    <source>
        <dbReference type="Proteomes" id="UP000521872"/>
    </source>
</evidence>
<evidence type="ECO:0000256" key="1">
    <source>
        <dbReference type="ARBA" id="ARBA00023242"/>
    </source>
</evidence>
<dbReference type="Gene3D" id="2.60.40.1970">
    <property type="entry name" value="YEATS domain"/>
    <property type="match status" value="1"/>
</dbReference>
<dbReference type="Proteomes" id="UP000521872">
    <property type="component" value="Unassembled WGS sequence"/>
</dbReference>
<proteinExistence type="predicted"/>
<organism evidence="5 6">
    <name type="scientific">Agrocybe pediades</name>
    <dbReference type="NCBI Taxonomy" id="84607"/>
    <lineage>
        <taxon>Eukaryota</taxon>
        <taxon>Fungi</taxon>
        <taxon>Dikarya</taxon>
        <taxon>Basidiomycota</taxon>
        <taxon>Agaricomycotina</taxon>
        <taxon>Agaricomycetes</taxon>
        <taxon>Agaricomycetidae</taxon>
        <taxon>Agaricales</taxon>
        <taxon>Agaricineae</taxon>
        <taxon>Strophariaceae</taxon>
        <taxon>Agrocybe</taxon>
    </lineage>
</organism>
<comment type="subcellular location">
    <subcellularLocation>
        <location evidence="2">Nucleus</location>
    </subcellularLocation>
</comment>
<protein>
    <recommendedName>
        <fullName evidence="4">YEATS domain-containing protein</fullName>
    </recommendedName>
</protein>
<evidence type="ECO:0000259" key="4">
    <source>
        <dbReference type="PROSITE" id="PS51037"/>
    </source>
</evidence>
<dbReference type="InterPro" id="IPR055129">
    <property type="entry name" value="YEATS_dom"/>
</dbReference>
<dbReference type="GO" id="GO:0005634">
    <property type="term" value="C:nucleus"/>
    <property type="evidence" value="ECO:0007669"/>
    <property type="project" value="UniProtKB-SubCell"/>
</dbReference>